<dbReference type="InterPro" id="IPR003231">
    <property type="entry name" value="ACP"/>
</dbReference>
<dbReference type="Pfam" id="PF00004">
    <property type="entry name" value="AAA"/>
    <property type="match status" value="1"/>
</dbReference>
<dbReference type="Gene3D" id="3.65.10.10">
    <property type="entry name" value="Enolpyruvate transferase domain"/>
    <property type="match status" value="2"/>
</dbReference>
<evidence type="ECO:0000256" key="9">
    <source>
        <dbReference type="ARBA" id="ARBA00022553"/>
    </source>
</evidence>
<dbReference type="GO" id="GO:0008360">
    <property type="term" value="P:regulation of cell shape"/>
    <property type="evidence" value="ECO:0007669"/>
    <property type="project" value="UniProtKB-KW"/>
</dbReference>
<dbReference type="GO" id="GO:0071555">
    <property type="term" value="P:cell wall organization"/>
    <property type="evidence" value="ECO:0007669"/>
    <property type="project" value="UniProtKB-KW"/>
</dbReference>
<dbReference type="GO" id="GO:0016887">
    <property type="term" value="F:ATP hydrolysis activity"/>
    <property type="evidence" value="ECO:0007669"/>
    <property type="project" value="InterPro"/>
</dbReference>
<evidence type="ECO:0000256" key="6">
    <source>
        <dbReference type="ARBA" id="ARBA00016128"/>
    </source>
</evidence>
<dbReference type="InterPro" id="IPR004491">
    <property type="entry name" value="HslU"/>
</dbReference>
<proteinExistence type="inferred from homology"/>
<dbReference type="GO" id="GO:0008233">
    <property type="term" value="F:peptidase activity"/>
    <property type="evidence" value="ECO:0007669"/>
    <property type="project" value="InterPro"/>
</dbReference>
<dbReference type="GO" id="GO:0051301">
    <property type="term" value="P:cell division"/>
    <property type="evidence" value="ECO:0007669"/>
    <property type="project" value="UniProtKB-KW"/>
</dbReference>
<protein>
    <recommendedName>
        <fullName evidence="6">Acyl carrier protein, mitochondrial</fullName>
        <ecNumber evidence="5">2.3.1.41</ecNumber>
        <ecNumber evidence="21">2.5.1.7</ecNumber>
    </recommendedName>
    <alternativeName>
        <fullName evidence="23">Enoylpyruvate transferase</fullName>
    </alternativeName>
    <alternativeName>
        <fullName evidence="19">NADH-ubiquinone oxidoreductase 9.6 kDa subunit</fullName>
    </alternativeName>
    <alternativeName>
        <fullName evidence="22">UDP-N-acetylglucosamine 1-carboxyvinyltransferase</fullName>
    </alternativeName>
    <alternativeName>
        <fullName evidence="24">UDP-N-acetylglucosamine enolpyruvyl transferase</fullName>
    </alternativeName>
</protein>
<dbReference type="Gene3D" id="1.10.8.10">
    <property type="entry name" value="DNA helicase RuvA subunit, C-terminal domain"/>
    <property type="match status" value="1"/>
</dbReference>
<keyword evidence="12" id="KW-0547">Nucleotide-binding</keyword>
<dbReference type="HAMAP" id="MF_00111">
    <property type="entry name" value="MurA"/>
    <property type="match status" value="1"/>
</dbReference>
<dbReference type="SUPFAM" id="SSF52540">
    <property type="entry name" value="P-loop containing nucleoside triphosphate hydrolases"/>
    <property type="match status" value="1"/>
</dbReference>
<keyword evidence="17" id="KW-0131">Cell cycle</keyword>
<dbReference type="SUPFAM" id="SSF55205">
    <property type="entry name" value="EPT/RTPC-like"/>
    <property type="match status" value="1"/>
</dbReference>
<dbReference type="InterPro" id="IPR019489">
    <property type="entry name" value="Clp_ATPase_C"/>
</dbReference>
<dbReference type="InterPro" id="IPR020841">
    <property type="entry name" value="PKS_Beta-ketoAc_synthase_dom"/>
</dbReference>
<dbReference type="GO" id="GO:0019277">
    <property type="term" value="P:UDP-N-acetylgalactosamine biosynthetic process"/>
    <property type="evidence" value="ECO:0007669"/>
    <property type="project" value="InterPro"/>
</dbReference>
<organism evidence="28">
    <name type="scientific">Timema poppense</name>
    <name type="common">Walking stick</name>
    <dbReference type="NCBI Taxonomy" id="170557"/>
    <lineage>
        <taxon>Eukaryota</taxon>
        <taxon>Metazoa</taxon>
        <taxon>Ecdysozoa</taxon>
        <taxon>Arthropoda</taxon>
        <taxon>Hexapoda</taxon>
        <taxon>Insecta</taxon>
        <taxon>Pterygota</taxon>
        <taxon>Neoptera</taxon>
        <taxon>Polyneoptera</taxon>
        <taxon>Phasmatodea</taxon>
        <taxon>Timematodea</taxon>
        <taxon>Timematoidea</taxon>
        <taxon>Timematidae</taxon>
        <taxon>Timema</taxon>
    </lineage>
</organism>
<keyword evidence="16" id="KW-0143">Chaperone</keyword>
<dbReference type="NCBIfam" id="NF005589">
    <property type="entry name" value="PRK07314.1"/>
    <property type="match status" value="1"/>
</dbReference>
<dbReference type="InterPro" id="IPR009081">
    <property type="entry name" value="PP-bd_ACP"/>
</dbReference>
<dbReference type="CDD" id="cd00834">
    <property type="entry name" value="KAS_I_II"/>
    <property type="match status" value="1"/>
</dbReference>
<dbReference type="CDD" id="cd01555">
    <property type="entry name" value="UdpNAET"/>
    <property type="match status" value="1"/>
</dbReference>
<dbReference type="NCBIfam" id="TIGR01072">
    <property type="entry name" value="murA"/>
    <property type="match status" value="1"/>
</dbReference>
<dbReference type="GO" id="GO:0009376">
    <property type="term" value="C:HslUV protease complex"/>
    <property type="evidence" value="ECO:0007669"/>
    <property type="project" value="InterPro"/>
</dbReference>
<dbReference type="Pfam" id="PF00275">
    <property type="entry name" value="EPSP_synthase"/>
    <property type="match status" value="1"/>
</dbReference>
<dbReference type="SUPFAM" id="SSF53901">
    <property type="entry name" value="Thiolase-like"/>
    <property type="match status" value="2"/>
</dbReference>
<dbReference type="SMART" id="SM00825">
    <property type="entry name" value="PKS_KS"/>
    <property type="match status" value="1"/>
</dbReference>
<dbReference type="InterPro" id="IPR014031">
    <property type="entry name" value="Ketoacyl_synth_C"/>
</dbReference>
<dbReference type="Gene3D" id="3.40.47.10">
    <property type="match status" value="1"/>
</dbReference>
<evidence type="ECO:0000256" key="19">
    <source>
        <dbReference type="ARBA" id="ARBA00030339"/>
    </source>
</evidence>
<dbReference type="Pfam" id="PF02801">
    <property type="entry name" value="Ketoacyl-synt_C"/>
    <property type="match status" value="1"/>
</dbReference>
<dbReference type="Pfam" id="PF07724">
    <property type="entry name" value="AAA_2"/>
    <property type="match status" value="1"/>
</dbReference>
<dbReference type="EC" id="2.5.1.7" evidence="21"/>
<dbReference type="InterPro" id="IPR036968">
    <property type="entry name" value="Enolpyruvate_Tfrase_sf"/>
</dbReference>
<comment type="catalytic activity">
    <reaction evidence="25">
        <text>phosphoenolpyruvate + UDP-N-acetyl-alpha-D-glucosamine = UDP-N-acetyl-3-O-(1-carboxyvinyl)-alpha-D-glucosamine + phosphate</text>
        <dbReference type="Rhea" id="RHEA:18681"/>
        <dbReference type="ChEBI" id="CHEBI:43474"/>
        <dbReference type="ChEBI" id="CHEBI:57705"/>
        <dbReference type="ChEBI" id="CHEBI:58702"/>
        <dbReference type="ChEBI" id="CHEBI:68483"/>
        <dbReference type="EC" id="2.5.1.7"/>
    </reaction>
</comment>
<keyword evidence="13" id="KW-0067">ATP-binding</keyword>
<evidence type="ECO:0000256" key="10">
    <source>
        <dbReference type="ARBA" id="ARBA00022618"/>
    </source>
</evidence>
<keyword evidence="9" id="KW-0597">Phosphoprotein</keyword>
<feature type="domain" description="Carrier" evidence="26">
    <location>
        <begin position="374"/>
        <end position="448"/>
    </location>
</feature>
<dbReference type="EMBL" id="OD007667">
    <property type="protein sequence ID" value="CAD7414223.1"/>
    <property type="molecule type" value="Genomic_DNA"/>
</dbReference>
<dbReference type="NCBIfam" id="TIGR00390">
    <property type="entry name" value="hslU"/>
    <property type="match status" value="1"/>
</dbReference>
<evidence type="ECO:0000256" key="5">
    <source>
        <dbReference type="ARBA" id="ARBA00013191"/>
    </source>
</evidence>
<evidence type="ECO:0000256" key="17">
    <source>
        <dbReference type="ARBA" id="ARBA00023306"/>
    </source>
</evidence>
<keyword evidence="14" id="KW-0133">Cell shape</keyword>
<evidence type="ECO:0000256" key="8">
    <source>
        <dbReference type="ARBA" id="ARBA00022490"/>
    </source>
</evidence>
<evidence type="ECO:0000259" key="26">
    <source>
        <dbReference type="PROSITE" id="PS50075"/>
    </source>
</evidence>
<evidence type="ECO:0000256" key="1">
    <source>
        <dbReference type="ARBA" id="ARBA00004496"/>
    </source>
</evidence>
<evidence type="ECO:0000256" key="12">
    <source>
        <dbReference type="ARBA" id="ARBA00022741"/>
    </source>
</evidence>
<evidence type="ECO:0000256" key="18">
    <source>
        <dbReference type="ARBA" id="ARBA00023316"/>
    </source>
</evidence>
<dbReference type="InterPro" id="IPR027417">
    <property type="entry name" value="P-loop_NTPase"/>
</dbReference>
<dbReference type="PANTHER" id="PTHR43783">
    <property type="entry name" value="UDP-N-ACETYLGLUCOSAMINE 1-CARBOXYVINYLTRANSFERASE"/>
    <property type="match status" value="1"/>
</dbReference>
<dbReference type="FunFam" id="3.40.47.10:FF:000018">
    <property type="entry name" value="3-oxoacyl-[acyl-carrier-protein] synthase 2"/>
    <property type="match status" value="1"/>
</dbReference>
<dbReference type="NCBIfam" id="NF003544">
    <property type="entry name" value="PRK05201.1"/>
    <property type="match status" value="1"/>
</dbReference>
<evidence type="ECO:0000256" key="15">
    <source>
        <dbReference type="ARBA" id="ARBA00022984"/>
    </source>
</evidence>
<evidence type="ECO:0000256" key="20">
    <source>
        <dbReference type="ARBA" id="ARBA00038367"/>
    </source>
</evidence>
<dbReference type="HAMAP" id="MF_01217">
    <property type="entry name" value="Acyl_carrier"/>
    <property type="match status" value="1"/>
</dbReference>
<dbReference type="InterPro" id="IPR018201">
    <property type="entry name" value="Ketoacyl_synth_AS"/>
</dbReference>
<dbReference type="InterPro" id="IPR001986">
    <property type="entry name" value="Enolpyruvate_Tfrase_dom"/>
</dbReference>
<evidence type="ECO:0000256" key="2">
    <source>
        <dbReference type="ARBA" id="ARBA00004752"/>
    </source>
</evidence>
<evidence type="ECO:0000256" key="13">
    <source>
        <dbReference type="ARBA" id="ARBA00022840"/>
    </source>
</evidence>
<dbReference type="NCBIfam" id="NF006873">
    <property type="entry name" value="PRK09369.1"/>
    <property type="match status" value="1"/>
</dbReference>
<keyword evidence="15" id="KW-0573">Peptidoglycan synthesis</keyword>
<evidence type="ECO:0000256" key="23">
    <source>
        <dbReference type="ARBA" id="ARBA00042443"/>
    </source>
</evidence>
<dbReference type="AlphaFoldDB" id="A0A7R9DIL6"/>
<dbReference type="EC" id="2.3.1.41" evidence="5"/>
<comment type="similarity">
    <text evidence="3">Belongs to the thiolase-like superfamily. Beta-ketoacyl-ACP synthases family.</text>
</comment>
<dbReference type="PROSITE" id="PS50075">
    <property type="entry name" value="CARRIER"/>
    <property type="match status" value="1"/>
</dbReference>
<evidence type="ECO:0000313" key="28">
    <source>
        <dbReference type="EMBL" id="CAD7414223.1"/>
    </source>
</evidence>
<dbReference type="InterPro" id="IPR050068">
    <property type="entry name" value="MurA_subfamily"/>
</dbReference>
<feature type="domain" description="Ketosynthase family 3 (KS3)" evidence="27">
    <location>
        <begin position="409"/>
        <end position="850"/>
    </location>
</feature>
<dbReference type="Gene3D" id="3.40.50.300">
    <property type="entry name" value="P-loop containing nucleotide triphosphate hydrolases"/>
    <property type="match status" value="2"/>
</dbReference>
<evidence type="ECO:0000256" key="14">
    <source>
        <dbReference type="ARBA" id="ARBA00022960"/>
    </source>
</evidence>
<comment type="similarity">
    <text evidence="4">Belongs to the acyl carrier protein (ACP) family.</text>
</comment>
<keyword evidence="8" id="KW-0963">Cytoplasm</keyword>
<comment type="pathway">
    <text evidence="2">Cell wall biogenesis; peptidoglycan biosynthesis.</text>
</comment>
<sequence length="1092" mass="119041">MIGHTGVGKTEIARRLAKLAGAPFIKIEATKFTEIGYVGRDVDSIIRDLVDTAIVLVKEKARKALANKALILAEKTIVNSMVGENATEESKKIFRERLRNKEFEDGEVSINARESKSMLPTFDIPGMPGGQVGVMNVTEIVGKMFNGSKKTKTITVKVKEAREILINEESERLIDEDKIIKEAIDLVSNDGIVFLDEIDKIAARTEVKGEVNREGVQRDLLPLLEGTTVTTKYGHVKTDYILFIASGAFHQSKPSDLLPELQGRLPIRVELKALTQEDLIRILKEPESSLLKQYIALMKTENVMLEFTDDGIKTIAEIAFTVNRQVENIGARRLHTIMEKLLDEISFIASEKNSEKFIIDSKNVNSELAKSTREDIEEKVKKIILEHISKDVEKFNSSSKLSEHGADSLDAVEIIMAAEEEFGIEIPDEDAQKMETMEQIVELIKGESGIKAINTDRFDSSDLACKVAGQVPVQSDNIENYFNPVGYIFEKDLKRTDRFIHYGIAAAIQAVEDSSLEDSKVDRERVGVTIGSGIGGLPSIQENVITMQEKGPRRVSPFFVPASLINLISGHISIKYEFTGPNDSAVTACATGAHAIINSARTIKLGEADIMIAGGAESALCRVGIAGFASMKALSTKFNDKPEEASRPWDAERDGFVMGEGAGILVLEEYEHAKKRGAKIHAELVGYGLTGDAHHITAPHPEGRGAFKAMQLALKSAQINPNQLLESLGAKVNFTRNKDYKANHTLEIDCSNINNHVMSHETASKLRASLLMLGPILSRFGKITTVFPGGCNIGKRPVDMHIKALEEMGAKIEVEGCNIIATVKGKLQGKEVILEKISVGATENVIMAATLAEGVTIINNAATEPEVLDLIEFLKKMGANIEISDTRITITGVEELNGCVHKIIPDRIEAGTYALAAIITGGKLELEGISLSDIRCIVNELKAIGANVELYNEGVMISRKNCSIRSANIATDPYPNFPSDMQPQLMSAMCIADGISVIEENIFENRFAHADELRKLGANISIEKSKATISGIKSLSGANLCATDLRSTAALVLASLVAGGETTINNSHHLWRGYEAMHEKLNSCGADISISS</sequence>
<dbReference type="InterPro" id="IPR005750">
    <property type="entry name" value="UDP_GlcNAc_COvinyl_MurA"/>
</dbReference>
<gene>
    <name evidence="28" type="ORF">TPSB3V08_LOCUS9534</name>
</gene>
<reference evidence="28" key="1">
    <citation type="submission" date="2020-11" db="EMBL/GenBank/DDBJ databases">
        <authorList>
            <person name="Tran Van P."/>
        </authorList>
    </citation>
    <scope>NUCLEOTIDE SEQUENCE</scope>
</reference>
<keyword evidence="18" id="KW-0961">Cell wall biogenesis/degradation</keyword>
<evidence type="ECO:0000256" key="24">
    <source>
        <dbReference type="ARBA" id="ARBA00042842"/>
    </source>
</evidence>
<dbReference type="SMART" id="SM01086">
    <property type="entry name" value="ClpB_D2-small"/>
    <property type="match status" value="1"/>
</dbReference>
<dbReference type="GO" id="GO:0008760">
    <property type="term" value="F:UDP-N-acetylglucosamine 1-carboxyvinyltransferase activity"/>
    <property type="evidence" value="ECO:0007669"/>
    <property type="project" value="UniProtKB-EC"/>
</dbReference>
<evidence type="ECO:0000256" key="25">
    <source>
        <dbReference type="ARBA" id="ARBA00047527"/>
    </source>
</evidence>
<dbReference type="InterPro" id="IPR014030">
    <property type="entry name" value="Ketoacyl_synth_N"/>
</dbReference>
<comment type="similarity">
    <text evidence="20">Belongs to the EPSP synthase family. MurA subfamily.</text>
</comment>
<dbReference type="PROSITE" id="PS00606">
    <property type="entry name" value="KS3_1"/>
    <property type="match status" value="1"/>
</dbReference>
<keyword evidence="7" id="KW-0596">Phosphopantetheine</keyword>
<accession>A0A7R9DIL6</accession>
<evidence type="ECO:0000256" key="16">
    <source>
        <dbReference type="ARBA" id="ARBA00023186"/>
    </source>
</evidence>
<evidence type="ECO:0000256" key="4">
    <source>
        <dbReference type="ARBA" id="ARBA00010930"/>
    </source>
</evidence>
<dbReference type="SUPFAM" id="SSF47336">
    <property type="entry name" value="ACP-like"/>
    <property type="match status" value="1"/>
</dbReference>
<evidence type="ECO:0000256" key="11">
    <source>
        <dbReference type="ARBA" id="ARBA00022679"/>
    </source>
</evidence>
<keyword evidence="10" id="KW-0132">Cell division</keyword>
<dbReference type="InterPro" id="IPR013792">
    <property type="entry name" value="RNA3'P_cycl/enolpyr_Trfase_a/b"/>
</dbReference>
<dbReference type="InterPro" id="IPR000794">
    <property type="entry name" value="Beta-ketoacyl_synthase"/>
</dbReference>
<dbReference type="Pfam" id="PF00109">
    <property type="entry name" value="ketoacyl-synt"/>
    <property type="match status" value="1"/>
</dbReference>
<name>A0A7R9DIL6_TIMPO</name>
<dbReference type="InterPro" id="IPR003959">
    <property type="entry name" value="ATPase_AAA_core"/>
</dbReference>
<dbReference type="GO" id="GO:0006633">
    <property type="term" value="P:fatty acid biosynthetic process"/>
    <property type="evidence" value="ECO:0007669"/>
    <property type="project" value="UniProtKB-KW"/>
</dbReference>
<dbReference type="GO" id="GO:0004315">
    <property type="term" value="F:3-oxoacyl-[acyl-carrier-protein] synthase activity"/>
    <property type="evidence" value="ECO:0007669"/>
    <property type="project" value="InterPro"/>
</dbReference>
<dbReference type="PROSITE" id="PS52004">
    <property type="entry name" value="KS3_2"/>
    <property type="match status" value="1"/>
</dbReference>
<keyword evidence="11" id="KW-0808">Transferase</keyword>
<dbReference type="InterPro" id="IPR016039">
    <property type="entry name" value="Thiolase-like"/>
</dbReference>
<dbReference type="InterPro" id="IPR036736">
    <property type="entry name" value="ACP-like_sf"/>
</dbReference>
<dbReference type="GO" id="GO:0005524">
    <property type="term" value="F:ATP binding"/>
    <property type="evidence" value="ECO:0007669"/>
    <property type="project" value="UniProtKB-KW"/>
</dbReference>
<evidence type="ECO:0000256" key="7">
    <source>
        <dbReference type="ARBA" id="ARBA00022450"/>
    </source>
</evidence>
<evidence type="ECO:0000256" key="3">
    <source>
        <dbReference type="ARBA" id="ARBA00008467"/>
    </source>
</evidence>
<dbReference type="Gene3D" id="1.10.8.60">
    <property type="match status" value="1"/>
</dbReference>
<evidence type="ECO:0000256" key="22">
    <source>
        <dbReference type="ARBA" id="ARBA00039754"/>
    </source>
</evidence>
<evidence type="ECO:0000259" key="27">
    <source>
        <dbReference type="PROSITE" id="PS52004"/>
    </source>
</evidence>
<dbReference type="PANTHER" id="PTHR43783:SF1">
    <property type="entry name" value="UDP-N-ACETYLGLUCOSAMINE 1-CARBOXYVINYLTRANSFERASE"/>
    <property type="match status" value="1"/>
</dbReference>
<comment type="subcellular location">
    <subcellularLocation>
        <location evidence="1">Cytoplasm</location>
    </subcellularLocation>
</comment>
<evidence type="ECO:0000256" key="21">
    <source>
        <dbReference type="ARBA" id="ARBA00039108"/>
    </source>
</evidence>